<evidence type="ECO:0000256" key="10">
    <source>
        <dbReference type="ARBA" id="ARBA00023012"/>
    </source>
</evidence>
<organism evidence="15 16">
    <name type="scientific">Oscillochloris trichoides DG-6</name>
    <dbReference type="NCBI Taxonomy" id="765420"/>
    <lineage>
        <taxon>Bacteria</taxon>
        <taxon>Bacillati</taxon>
        <taxon>Chloroflexota</taxon>
        <taxon>Chloroflexia</taxon>
        <taxon>Chloroflexales</taxon>
        <taxon>Chloroflexineae</taxon>
        <taxon>Oscillochloridaceae</taxon>
        <taxon>Oscillochloris</taxon>
    </lineage>
</organism>
<dbReference type="Gene3D" id="3.30.450.40">
    <property type="match status" value="2"/>
</dbReference>
<dbReference type="Gene3D" id="3.30.450.20">
    <property type="entry name" value="PAS domain"/>
    <property type="match status" value="1"/>
</dbReference>
<reference evidence="15 16" key="1">
    <citation type="journal article" date="2011" name="J. Bacteriol.">
        <title>Draft genome sequence of the anoxygenic filamentous phototrophic bacterium Oscillochloris trichoides subsp. DG-6.</title>
        <authorList>
            <person name="Kuznetsov B.B."/>
            <person name="Ivanovsky R.N."/>
            <person name="Keppen O.I."/>
            <person name="Sukhacheva M.V."/>
            <person name="Bumazhkin B.K."/>
            <person name="Patutina E.O."/>
            <person name="Beletsky A.V."/>
            <person name="Mardanov A.V."/>
            <person name="Baslerov R.V."/>
            <person name="Panteleeva A.N."/>
            <person name="Kolganova T.V."/>
            <person name="Ravin N.V."/>
            <person name="Skryabin K.G."/>
        </authorList>
    </citation>
    <scope>NUCLEOTIDE SEQUENCE [LARGE SCALE GENOMIC DNA]</scope>
    <source>
        <strain evidence="15 16">DG-6</strain>
    </source>
</reference>
<comment type="subcellular location">
    <subcellularLocation>
        <location evidence="2">Cell membrane</location>
    </subcellularLocation>
</comment>
<sequence>MAGGRWQKHSQYPSSPTLINPIWVGVGFGILSISLLLYAIVQLTPNPVTLISLLLLCLVGPAAGMLGVMDGVAIRRSAYILLVAAVGLAFGVIMLSGAGASPLWPALLLPISAALLIMPGLPGAGLAAAIWLAYGAVSLIGPAGGLHLAADWLLRGAQINLIVLLIERILSAQHGLQQRTLAREHALHRFLDVSNHLRVTSTIQQALEEVATAVQQAGDFDCVALCLVEAGQSQVVVAIGASGRRLAAVEGLRFAASEFQQRMERGRTMGATAVEVETLPFRSLRGELHLILPLHTQEQPMRGVISVSVAREQRVILEEALPLLELLANQAAAALDNADLYTTLDLRVQQATADLERSSDDLRRARDQAEVLYKIARLLSVTLDEEQLLTQSLHLIAAHIGAQRGGMMLLDPSSGRLVYRTSLGQAQTSGTAWVERGQGLAGWVMEQRQAAIIPDTTRDPRWQVRSKYDTQARAVLAVPIMLEQEALGVLLLIHDQVGHFTPEHAQLATAAASQAAAALAKAQLYRYISEQSHHLGIVARQREEEASTLLAMLRSIGDGVVVSDRNGTIQIINPAAEAILGITAEAFRGRPISELPGVPAQLSAADAESRLQKFAVAERTVRSHYADVIASNGEILGGVVVYHDMTREEIADRLKTELMATASHELRTPMTSIRGFVDMLMLGTFGEVSATQREPLRVIKNNVVRLVVLIDELLDMSRVEAGEARLRREELDLAEVLRDVIAVLTSQFREREIELHVDFQEGLPHVVADRQRIEQIAVNLIGNACKYTPRGGTVWIGMHNGNGELRVDVRDTGVGISEEAKSHIFTPFYRADNPLRDEVGGTGLGLSITQRLVELHGGRIWFESEVNAGSTFSFVLPIKPEDA</sequence>
<evidence type="ECO:0000256" key="4">
    <source>
        <dbReference type="ARBA" id="ARBA00022475"/>
    </source>
</evidence>
<dbReference type="InterPro" id="IPR003018">
    <property type="entry name" value="GAF"/>
</dbReference>
<keyword evidence="6" id="KW-0808">Transferase</keyword>
<dbReference type="SUPFAM" id="SSF55874">
    <property type="entry name" value="ATPase domain of HSP90 chaperone/DNA topoisomerase II/histidine kinase"/>
    <property type="match status" value="1"/>
</dbReference>
<keyword evidence="12" id="KW-0812">Transmembrane</keyword>
<evidence type="ECO:0000256" key="8">
    <source>
        <dbReference type="ARBA" id="ARBA00022777"/>
    </source>
</evidence>
<evidence type="ECO:0000256" key="12">
    <source>
        <dbReference type="SAM" id="Phobius"/>
    </source>
</evidence>
<dbReference type="AlphaFoldDB" id="E1IDY1"/>
<feature type="domain" description="PAS" evidence="14">
    <location>
        <begin position="545"/>
        <end position="590"/>
    </location>
</feature>
<evidence type="ECO:0000313" key="16">
    <source>
        <dbReference type="Proteomes" id="UP000054010"/>
    </source>
</evidence>
<dbReference type="SUPFAM" id="SSF55785">
    <property type="entry name" value="PYP-like sensor domain (PAS domain)"/>
    <property type="match status" value="1"/>
</dbReference>
<dbReference type="PROSITE" id="PS50112">
    <property type="entry name" value="PAS"/>
    <property type="match status" value="1"/>
</dbReference>
<dbReference type="HOGENOM" id="CLU_014916_0_0_0"/>
<dbReference type="InterPro" id="IPR035965">
    <property type="entry name" value="PAS-like_dom_sf"/>
</dbReference>
<dbReference type="eggNOG" id="COG2203">
    <property type="taxonomic scope" value="Bacteria"/>
</dbReference>
<dbReference type="eggNOG" id="COG5002">
    <property type="taxonomic scope" value="Bacteria"/>
</dbReference>
<dbReference type="Gene3D" id="1.10.287.130">
    <property type="match status" value="1"/>
</dbReference>
<dbReference type="InterPro" id="IPR036890">
    <property type="entry name" value="HATPase_C_sf"/>
</dbReference>
<feature type="transmembrane region" description="Helical" evidence="12">
    <location>
        <begin position="78"/>
        <end position="97"/>
    </location>
</feature>
<keyword evidence="12" id="KW-1133">Transmembrane helix</keyword>
<keyword evidence="5" id="KW-0597">Phosphoprotein</keyword>
<dbReference type="SMART" id="SM00388">
    <property type="entry name" value="HisKA"/>
    <property type="match status" value="1"/>
</dbReference>
<evidence type="ECO:0000256" key="1">
    <source>
        <dbReference type="ARBA" id="ARBA00000085"/>
    </source>
</evidence>
<dbReference type="SMART" id="SM00387">
    <property type="entry name" value="HATPase_c"/>
    <property type="match status" value="1"/>
</dbReference>
<protein>
    <recommendedName>
        <fullName evidence="3">histidine kinase</fullName>
        <ecNumber evidence="3">2.7.13.3</ecNumber>
    </recommendedName>
</protein>
<dbReference type="InterPro" id="IPR004358">
    <property type="entry name" value="Sig_transdc_His_kin-like_C"/>
</dbReference>
<dbReference type="SUPFAM" id="SSF47384">
    <property type="entry name" value="Homodimeric domain of signal transducing histidine kinase"/>
    <property type="match status" value="1"/>
</dbReference>
<keyword evidence="8 15" id="KW-0418">Kinase</keyword>
<dbReference type="PANTHER" id="PTHR43047:SF72">
    <property type="entry name" value="OSMOSENSING HISTIDINE PROTEIN KINASE SLN1"/>
    <property type="match status" value="1"/>
</dbReference>
<dbReference type="GO" id="GO:0009927">
    <property type="term" value="F:histidine phosphotransfer kinase activity"/>
    <property type="evidence" value="ECO:0007669"/>
    <property type="project" value="TreeGrafter"/>
</dbReference>
<keyword evidence="7" id="KW-0547">Nucleotide-binding</keyword>
<dbReference type="CDD" id="cd00082">
    <property type="entry name" value="HisKA"/>
    <property type="match status" value="1"/>
</dbReference>
<dbReference type="EMBL" id="ADVR01000048">
    <property type="protein sequence ID" value="EFO80592.1"/>
    <property type="molecule type" value="Genomic_DNA"/>
</dbReference>
<dbReference type="PRINTS" id="PR00344">
    <property type="entry name" value="BCTRLSENSOR"/>
</dbReference>
<dbReference type="GO" id="GO:0005886">
    <property type="term" value="C:plasma membrane"/>
    <property type="evidence" value="ECO:0007669"/>
    <property type="project" value="UniProtKB-SubCell"/>
</dbReference>
<dbReference type="Proteomes" id="UP000054010">
    <property type="component" value="Unassembled WGS sequence"/>
</dbReference>
<dbReference type="InterPro" id="IPR005467">
    <property type="entry name" value="His_kinase_dom"/>
</dbReference>
<accession>E1IDY1</accession>
<feature type="transmembrane region" description="Helical" evidence="12">
    <location>
        <begin position="21"/>
        <end position="41"/>
    </location>
</feature>
<dbReference type="InterPro" id="IPR000014">
    <property type="entry name" value="PAS"/>
</dbReference>
<dbReference type="Pfam" id="PF13492">
    <property type="entry name" value="GAF_3"/>
    <property type="match status" value="1"/>
</dbReference>
<proteinExistence type="predicted"/>
<dbReference type="CDD" id="cd16922">
    <property type="entry name" value="HATPase_EvgS-ArcB-TorS-like"/>
    <property type="match status" value="1"/>
</dbReference>
<evidence type="ECO:0000313" key="15">
    <source>
        <dbReference type="EMBL" id="EFO80592.1"/>
    </source>
</evidence>
<comment type="catalytic activity">
    <reaction evidence="1">
        <text>ATP + protein L-histidine = ADP + protein N-phospho-L-histidine.</text>
        <dbReference type="EC" id="2.7.13.3"/>
    </reaction>
</comment>
<dbReference type="InterPro" id="IPR029016">
    <property type="entry name" value="GAF-like_dom_sf"/>
</dbReference>
<dbReference type="Pfam" id="PF08448">
    <property type="entry name" value="PAS_4"/>
    <property type="match status" value="1"/>
</dbReference>
<dbReference type="PANTHER" id="PTHR43047">
    <property type="entry name" value="TWO-COMPONENT HISTIDINE PROTEIN KINASE"/>
    <property type="match status" value="1"/>
</dbReference>
<keyword evidence="16" id="KW-1185">Reference proteome</keyword>
<evidence type="ECO:0000259" key="14">
    <source>
        <dbReference type="PROSITE" id="PS50112"/>
    </source>
</evidence>
<evidence type="ECO:0000256" key="7">
    <source>
        <dbReference type="ARBA" id="ARBA00022741"/>
    </source>
</evidence>
<dbReference type="InterPro" id="IPR036097">
    <property type="entry name" value="HisK_dim/P_sf"/>
</dbReference>
<dbReference type="InterPro" id="IPR003661">
    <property type="entry name" value="HisK_dim/P_dom"/>
</dbReference>
<feature type="transmembrane region" description="Helical" evidence="12">
    <location>
        <begin position="128"/>
        <end position="146"/>
    </location>
</feature>
<name>E1IDY1_9CHLR</name>
<dbReference type="EC" id="2.7.13.3" evidence="3"/>
<gene>
    <name evidence="15" type="ORF">OSCT_1532</name>
</gene>
<dbReference type="Pfam" id="PF13185">
    <property type="entry name" value="GAF_2"/>
    <property type="match status" value="1"/>
</dbReference>
<dbReference type="SMART" id="SM00091">
    <property type="entry name" value="PAS"/>
    <property type="match status" value="1"/>
</dbReference>
<feature type="domain" description="Histidine kinase" evidence="13">
    <location>
        <begin position="661"/>
        <end position="880"/>
    </location>
</feature>
<keyword evidence="9" id="KW-0067">ATP-binding</keyword>
<dbReference type="GO" id="GO:0000155">
    <property type="term" value="F:phosphorelay sensor kinase activity"/>
    <property type="evidence" value="ECO:0007669"/>
    <property type="project" value="InterPro"/>
</dbReference>
<keyword evidence="11 12" id="KW-0472">Membrane</keyword>
<evidence type="ECO:0000256" key="6">
    <source>
        <dbReference type="ARBA" id="ARBA00022679"/>
    </source>
</evidence>
<evidence type="ECO:0000256" key="3">
    <source>
        <dbReference type="ARBA" id="ARBA00012438"/>
    </source>
</evidence>
<dbReference type="FunFam" id="3.30.565.10:FF:000023">
    <property type="entry name" value="PAS domain-containing sensor histidine kinase"/>
    <property type="match status" value="1"/>
</dbReference>
<comment type="caution">
    <text evidence="15">The sequence shown here is derived from an EMBL/GenBank/DDBJ whole genome shotgun (WGS) entry which is preliminary data.</text>
</comment>
<dbReference type="PROSITE" id="PS50109">
    <property type="entry name" value="HIS_KIN"/>
    <property type="match status" value="1"/>
</dbReference>
<keyword evidence="10" id="KW-0902">Two-component regulatory system</keyword>
<dbReference type="InterPro" id="IPR013656">
    <property type="entry name" value="PAS_4"/>
</dbReference>
<dbReference type="Pfam" id="PF02518">
    <property type="entry name" value="HATPase_c"/>
    <property type="match status" value="1"/>
</dbReference>
<evidence type="ECO:0000256" key="5">
    <source>
        <dbReference type="ARBA" id="ARBA00022553"/>
    </source>
</evidence>
<evidence type="ECO:0000256" key="11">
    <source>
        <dbReference type="ARBA" id="ARBA00023136"/>
    </source>
</evidence>
<evidence type="ECO:0000259" key="13">
    <source>
        <dbReference type="PROSITE" id="PS50109"/>
    </source>
</evidence>
<dbReference type="CDD" id="cd00130">
    <property type="entry name" value="PAS"/>
    <property type="match status" value="1"/>
</dbReference>
<dbReference type="InterPro" id="IPR003594">
    <property type="entry name" value="HATPase_dom"/>
</dbReference>
<dbReference type="SMART" id="SM00065">
    <property type="entry name" value="GAF"/>
    <property type="match status" value="2"/>
</dbReference>
<dbReference type="SUPFAM" id="SSF55781">
    <property type="entry name" value="GAF domain-like"/>
    <property type="match status" value="2"/>
</dbReference>
<dbReference type="NCBIfam" id="TIGR00229">
    <property type="entry name" value="sensory_box"/>
    <property type="match status" value="1"/>
</dbReference>
<dbReference type="GO" id="GO:0005524">
    <property type="term" value="F:ATP binding"/>
    <property type="evidence" value="ECO:0007669"/>
    <property type="project" value="UniProtKB-KW"/>
</dbReference>
<evidence type="ECO:0000256" key="2">
    <source>
        <dbReference type="ARBA" id="ARBA00004236"/>
    </source>
</evidence>
<feature type="transmembrane region" description="Helical" evidence="12">
    <location>
        <begin position="103"/>
        <end position="121"/>
    </location>
</feature>
<dbReference type="Gene3D" id="3.30.565.10">
    <property type="entry name" value="Histidine kinase-like ATPase, C-terminal domain"/>
    <property type="match status" value="1"/>
</dbReference>
<evidence type="ECO:0000256" key="9">
    <source>
        <dbReference type="ARBA" id="ARBA00022840"/>
    </source>
</evidence>
<feature type="transmembrane region" description="Helical" evidence="12">
    <location>
        <begin position="47"/>
        <end position="66"/>
    </location>
</feature>
<keyword evidence="4" id="KW-1003">Cell membrane</keyword>
<dbReference type="Pfam" id="PF00512">
    <property type="entry name" value="HisKA"/>
    <property type="match status" value="1"/>
</dbReference>
<dbReference type="STRING" id="765420.OSCT_1532"/>